<dbReference type="EMBL" id="JAMXFA010000034">
    <property type="protein sequence ID" value="MCT7980262.1"/>
    <property type="molecule type" value="Genomic_DNA"/>
</dbReference>
<reference evidence="2 3" key="1">
    <citation type="journal article" date="2022" name="Front. Microbiol.">
        <title>High genomic differentiation and limited gene flow indicate recent cryptic speciation within the genus Laspinema (cyanobacteria).</title>
        <authorList>
            <person name="Stanojkovic A."/>
            <person name="Skoupy S."/>
            <person name="Skaloud P."/>
            <person name="Dvorak P."/>
        </authorList>
    </citation>
    <scope>NUCLEOTIDE SEQUENCE [LARGE SCALE GENOMIC DNA]</scope>
    <source>
        <strain evidence="2 3">D3b</strain>
    </source>
</reference>
<name>A0ABT2NC52_9CYAN</name>
<feature type="region of interest" description="Disordered" evidence="1">
    <location>
        <begin position="26"/>
        <end position="45"/>
    </location>
</feature>
<protein>
    <submittedName>
        <fullName evidence="2">Uncharacterized protein</fullName>
    </submittedName>
</protein>
<comment type="caution">
    <text evidence="2">The sequence shown here is derived from an EMBL/GenBank/DDBJ whole genome shotgun (WGS) entry which is preliminary data.</text>
</comment>
<proteinExistence type="predicted"/>
<keyword evidence="3" id="KW-1185">Reference proteome</keyword>
<feature type="region of interest" description="Disordered" evidence="1">
    <location>
        <begin position="1"/>
        <end position="21"/>
    </location>
</feature>
<dbReference type="Proteomes" id="UP001525961">
    <property type="component" value="Unassembled WGS sequence"/>
</dbReference>
<gene>
    <name evidence="2" type="ORF">NG792_21295</name>
</gene>
<dbReference type="RefSeq" id="WP_261236741.1">
    <property type="nucleotide sequence ID" value="NZ_JAMXFA010000034.1"/>
</dbReference>
<evidence type="ECO:0000256" key="1">
    <source>
        <dbReference type="SAM" id="MobiDB-lite"/>
    </source>
</evidence>
<accession>A0ABT2NC52</accession>
<organism evidence="2 3">
    <name type="scientific">Laspinema olomoucense D3b</name>
    <dbReference type="NCBI Taxonomy" id="2953688"/>
    <lineage>
        <taxon>Bacteria</taxon>
        <taxon>Bacillati</taxon>
        <taxon>Cyanobacteriota</taxon>
        <taxon>Cyanophyceae</taxon>
        <taxon>Oscillatoriophycideae</taxon>
        <taxon>Oscillatoriales</taxon>
        <taxon>Laspinemataceae</taxon>
        <taxon>Laspinema</taxon>
        <taxon>Laspinema olomoucense</taxon>
    </lineage>
</organism>
<sequence length="402" mass="45841">MSRKRKIKSAPGQLSLEDLPGFFPEAPSLPAEATPYQSRRSTAKEAVNKYKVDRLETNKATSERPQNRDIRVHGGNSPVLSLLPQIPVYVPTTFDPCQGIREAKQGWKSNQVPSEIVFDCRHLELAQEYACQPNSGEFFSTKEQYLLGKGGLVNLAVFINLLRCYGTLGKWSQNMFQETGIKPIKDFHFIRPNLNTPVGKLWDVLGMDGLTKKPWRNVWTSDVTEFQSRIITPLLRVNDKNRNDIIKNMERWLAYIVDRIGNPTYYQLLTLISEVVKNLVGHGEKGIFGLSIWPSGQIEIIWSNPIDHLDWWPPEDTADSLANSLLSSNGGGMPYIYEDLLPRYKGLLIINWKTHHLIFHSSRSFEIIGPKPRSDAFLPRSILFNLQLFCKETRNRSSNNVC</sequence>
<evidence type="ECO:0000313" key="2">
    <source>
        <dbReference type="EMBL" id="MCT7980262.1"/>
    </source>
</evidence>
<evidence type="ECO:0000313" key="3">
    <source>
        <dbReference type="Proteomes" id="UP001525961"/>
    </source>
</evidence>